<comment type="caution">
    <text evidence="1">The sequence shown here is derived from an EMBL/GenBank/DDBJ whole genome shotgun (WGS) entry which is preliminary data.</text>
</comment>
<evidence type="ECO:0000313" key="1">
    <source>
        <dbReference type="EMBL" id="KJV61200.1"/>
    </source>
</evidence>
<reference evidence="1 2" key="1">
    <citation type="submission" date="2015-01" db="EMBL/GenBank/DDBJ databases">
        <title>Genome Sequencing of Rickettsiales.</title>
        <authorList>
            <person name="Daugherty S.C."/>
            <person name="Su Q."/>
            <person name="Abolude K."/>
            <person name="Beier-Sexton M."/>
            <person name="Carlyon J.A."/>
            <person name="Carter R."/>
            <person name="Day N.P."/>
            <person name="Dumler S.J."/>
            <person name="Dyachenko V."/>
            <person name="Godinez A."/>
            <person name="Kurtti T.J."/>
            <person name="Lichay M."/>
            <person name="Mullins K.E."/>
            <person name="Ott S."/>
            <person name="Pappas-Brown V."/>
            <person name="Paris D.H."/>
            <person name="Patel P."/>
            <person name="Richards A.L."/>
            <person name="Sadzewicz L."/>
            <person name="Sears K."/>
            <person name="Seidman D."/>
            <person name="Sengamalay N."/>
            <person name="Stenos J."/>
            <person name="Tallon L.J."/>
            <person name="Vincent G."/>
            <person name="Fraser C.M."/>
            <person name="Munderloh U."/>
            <person name="Dunning-Hotopp J.C."/>
        </authorList>
    </citation>
    <scope>NUCLEOTIDE SEQUENCE [LARGE SCALE GENOMIC DNA]</scope>
    <source>
        <strain evidence="1 2">Ac/Pa</strain>
    </source>
</reference>
<gene>
    <name evidence="1" type="ORF">APHACPA_0201</name>
</gene>
<dbReference type="EMBL" id="LANR01000001">
    <property type="protein sequence ID" value="KJV61200.1"/>
    <property type="molecule type" value="Genomic_DNA"/>
</dbReference>
<keyword evidence="2" id="KW-1185">Reference proteome</keyword>
<proteinExistence type="predicted"/>
<protein>
    <submittedName>
        <fullName evidence="1">Uncharacterized protein</fullName>
    </submittedName>
</protein>
<accession>A0A0F3MZN4</accession>
<evidence type="ECO:0000313" key="2">
    <source>
        <dbReference type="Proteomes" id="UP000033556"/>
    </source>
</evidence>
<sequence>MLTTLPLVGGGYRGLKPLTLGPTEGPPIWVISGVVILCISFEGL</sequence>
<dbReference type="PATRIC" id="fig|1359164.3.peg.203"/>
<name>A0A0F3MZN4_RICAM</name>
<dbReference type="AlphaFoldDB" id="A0A0F3MZN4"/>
<dbReference type="Proteomes" id="UP000033556">
    <property type="component" value="Unassembled WGS sequence"/>
</dbReference>
<organism evidence="1 2">
    <name type="scientific">Rickettsia amblyommatis str. Ac/Pa</name>
    <dbReference type="NCBI Taxonomy" id="1359164"/>
    <lineage>
        <taxon>Bacteria</taxon>
        <taxon>Pseudomonadati</taxon>
        <taxon>Pseudomonadota</taxon>
        <taxon>Alphaproteobacteria</taxon>
        <taxon>Rickettsiales</taxon>
        <taxon>Rickettsiaceae</taxon>
        <taxon>Rickettsieae</taxon>
        <taxon>Rickettsia</taxon>
        <taxon>spotted fever group</taxon>
    </lineage>
</organism>